<organism evidence="9 10">
    <name type="scientific">Nezara viridula</name>
    <name type="common">Southern green stink bug</name>
    <name type="synonym">Cimex viridulus</name>
    <dbReference type="NCBI Taxonomy" id="85310"/>
    <lineage>
        <taxon>Eukaryota</taxon>
        <taxon>Metazoa</taxon>
        <taxon>Ecdysozoa</taxon>
        <taxon>Arthropoda</taxon>
        <taxon>Hexapoda</taxon>
        <taxon>Insecta</taxon>
        <taxon>Pterygota</taxon>
        <taxon>Neoptera</taxon>
        <taxon>Paraneoptera</taxon>
        <taxon>Hemiptera</taxon>
        <taxon>Heteroptera</taxon>
        <taxon>Panheteroptera</taxon>
        <taxon>Pentatomomorpha</taxon>
        <taxon>Pentatomoidea</taxon>
        <taxon>Pentatomidae</taxon>
        <taxon>Pentatominae</taxon>
        <taxon>Nezara</taxon>
    </lineage>
</organism>
<keyword evidence="3" id="KW-0963">Cytoplasm</keyword>
<dbReference type="Pfam" id="PF05781">
    <property type="entry name" value="MRVI1"/>
    <property type="match status" value="1"/>
</dbReference>
<dbReference type="GO" id="GO:0005737">
    <property type="term" value="C:cytoplasm"/>
    <property type="evidence" value="ECO:0007669"/>
    <property type="project" value="UniProtKB-SubCell"/>
</dbReference>
<evidence type="ECO:0000256" key="2">
    <source>
        <dbReference type="ARBA" id="ARBA00004496"/>
    </source>
</evidence>
<evidence type="ECO:0000256" key="4">
    <source>
        <dbReference type="ARBA" id="ARBA00022692"/>
    </source>
</evidence>
<sequence length="271" mass="31406">MNDSKDEKEEISESNQTIFPNLSDADLRRLGLWVQSPSEDNSESLIGEENIESKYTSLVLAFKTDKMTLTRRLELQNKLRDQAEINMTHEVEALKAAVDLLNNLCTDIERNDLFEKIRHTIEALYNSALRVSSTAEIYGAVQQENRLSKAIDIILKYVENLKHLYEKEKNEHEETRKLLRESKTPATTPTENSKRRASIATLHQRQIQTEVISTSGERRGSSSRRGSQLRRSTLTKNDSQNEILRNKYVFHFNFFSALSIQRQEKRNLCFI</sequence>
<evidence type="ECO:0000313" key="10">
    <source>
        <dbReference type="Proteomes" id="UP001152798"/>
    </source>
</evidence>
<reference evidence="9" key="1">
    <citation type="submission" date="2022-01" db="EMBL/GenBank/DDBJ databases">
        <authorList>
            <person name="King R."/>
        </authorList>
    </citation>
    <scope>NUCLEOTIDE SEQUENCE</scope>
</reference>
<feature type="compositionally biased region" description="Basic and acidic residues" evidence="8">
    <location>
        <begin position="171"/>
        <end position="183"/>
    </location>
</feature>
<evidence type="ECO:0000256" key="6">
    <source>
        <dbReference type="ARBA" id="ARBA00023054"/>
    </source>
</evidence>
<feature type="compositionally biased region" description="Polar residues" evidence="8">
    <location>
        <begin position="201"/>
        <end position="212"/>
    </location>
</feature>
<keyword evidence="5" id="KW-1133">Transmembrane helix</keyword>
<evidence type="ECO:0000313" key="9">
    <source>
        <dbReference type="EMBL" id="CAH1400626.1"/>
    </source>
</evidence>
<keyword evidence="7" id="KW-0472">Membrane</keyword>
<dbReference type="AlphaFoldDB" id="A0A9P0HFD4"/>
<gene>
    <name evidence="9" type="ORF">NEZAVI_LOCUS9827</name>
</gene>
<proteinExistence type="predicted"/>
<dbReference type="InterPro" id="IPR008677">
    <property type="entry name" value="MRVI1"/>
</dbReference>
<name>A0A9P0HFD4_NEZVI</name>
<evidence type="ECO:0000256" key="3">
    <source>
        <dbReference type="ARBA" id="ARBA00022490"/>
    </source>
</evidence>
<dbReference type="EMBL" id="OV725080">
    <property type="protein sequence ID" value="CAH1400626.1"/>
    <property type="molecule type" value="Genomic_DNA"/>
</dbReference>
<keyword evidence="10" id="KW-1185">Reference proteome</keyword>
<dbReference type="PANTHER" id="PTHR15352:SF1">
    <property type="entry name" value="KASH5-LIKE COILED-COIL DOMAIN-CONTAINING PROTEIN"/>
    <property type="match status" value="1"/>
</dbReference>
<dbReference type="GO" id="GO:0016020">
    <property type="term" value="C:membrane"/>
    <property type="evidence" value="ECO:0007669"/>
    <property type="project" value="UniProtKB-SubCell"/>
</dbReference>
<keyword evidence="4" id="KW-0812">Transmembrane</keyword>
<feature type="region of interest" description="Disordered" evidence="8">
    <location>
        <begin position="171"/>
        <end position="237"/>
    </location>
</feature>
<feature type="compositionally biased region" description="Low complexity" evidence="8">
    <location>
        <begin position="223"/>
        <end position="235"/>
    </location>
</feature>
<accession>A0A9P0HFD4</accession>
<keyword evidence="6" id="KW-0175">Coiled coil</keyword>
<dbReference type="PANTHER" id="PTHR15352">
    <property type="entry name" value="LYMPHOID-RESTRICTED MEMBRANE PROTEIN, JAW1"/>
    <property type="match status" value="1"/>
</dbReference>
<comment type="subcellular location">
    <subcellularLocation>
        <location evidence="2">Cytoplasm</location>
    </subcellularLocation>
    <subcellularLocation>
        <location evidence="1">Membrane</location>
        <topology evidence="1">Single-pass membrane protein</topology>
    </subcellularLocation>
</comment>
<evidence type="ECO:0000256" key="7">
    <source>
        <dbReference type="ARBA" id="ARBA00023136"/>
    </source>
</evidence>
<dbReference type="OrthoDB" id="10062605at2759"/>
<evidence type="ECO:0000256" key="5">
    <source>
        <dbReference type="ARBA" id="ARBA00022989"/>
    </source>
</evidence>
<evidence type="ECO:0000256" key="1">
    <source>
        <dbReference type="ARBA" id="ARBA00004167"/>
    </source>
</evidence>
<dbReference type="Proteomes" id="UP001152798">
    <property type="component" value="Chromosome 4"/>
</dbReference>
<protein>
    <submittedName>
        <fullName evidence="9">Uncharacterized protein</fullName>
    </submittedName>
</protein>
<evidence type="ECO:0000256" key="8">
    <source>
        <dbReference type="SAM" id="MobiDB-lite"/>
    </source>
</evidence>